<organism evidence="1 2">
    <name type="scientific">Lebetimonas natsushimae</name>
    <dbReference type="NCBI Taxonomy" id="1936991"/>
    <lineage>
        <taxon>Bacteria</taxon>
        <taxon>Pseudomonadati</taxon>
        <taxon>Campylobacterota</taxon>
        <taxon>Epsilonproteobacteria</taxon>
        <taxon>Nautiliales</taxon>
        <taxon>Nautiliaceae</taxon>
        <taxon>Lebetimonas</taxon>
    </lineage>
</organism>
<dbReference type="Pfam" id="PF04392">
    <property type="entry name" value="ABC_sub_bind"/>
    <property type="match status" value="1"/>
</dbReference>
<dbReference type="AlphaFoldDB" id="A0A292Y843"/>
<dbReference type="PANTHER" id="PTHR35271">
    <property type="entry name" value="ABC TRANSPORTER, SUBSTRATE-BINDING LIPOPROTEIN-RELATED"/>
    <property type="match status" value="1"/>
</dbReference>
<dbReference type="Gene3D" id="3.40.50.2300">
    <property type="match status" value="2"/>
</dbReference>
<comment type="caution">
    <text evidence="1">The sequence shown here is derived from an EMBL/GenBank/DDBJ whole genome shotgun (WGS) entry which is preliminary data.</text>
</comment>
<dbReference type="Proteomes" id="UP000217944">
    <property type="component" value="Unassembled WGS sequence"/>
</dbReference>
<dbReference type="EMBL" id="BDME01000001">
    <property type="protein sequence ID" value="GAX86952.1"/>
    <property type="molecule type" value="Genomic_DNA"/>
</dbReference>
<evidence type="ECO:0000313" key="2">
    <source>
        <dbReference type="Proteomes" id="UP000217944"/>
    </source>
</evidence>
<proteinExistence type="predicted"/>
<dbReference type="InterPro" id="IPR007487">
    <property type="entry name" value="ABC_transpt-TYRBP-like"/>
</dbReference>
<protein>
    <submittedName>
        <fullName evidence="1">Uncharacterized protein</fullName>
    </submittedName>
</protein>
<dbReference type="RefSeq" id="WP_096258114.1">
    <property type="nucleotide sequence ID" value="NZ_BDME01000001.1"/>
</dbReference>
<name>A0A292Y843_9BACT</name>
<keyword evidence="2" id="KW-1185">Reference proteome</keyword>
<sequence>MKKFIFFLILSVFVFAKILVVNSYSTNDQCGIPQLQGFLSVMYQNGYQPNDFELVFLNARQTPKKELLKKAQNILKNISKYKYIVTFDDAAFKLVGIPASKKNKWVYFSGMNYPYDLYEKNFNLPKNIAGIYEKLYIKKNLEIFNKIEPISKIAFFYSEGVGKILKLQTQMELKNSVFEKKVDYIKVNTLNELKEKTKKINDNLKYTLFIPFAMSLKKGDKKISFVKFKDIYLQNIKKPDISINMFFVKLGFLGFGGVDFYKMGMQLGKLIIKHSRTHIIEIAKDSYFFINAKRAKEIHFILPEWFIKNYVKVIVND</sequence>
<accession>A0A292Y843</accession>
<reference evidence="1 2" key="1">
    <citation type="journal article" date="2017" name="Syst. Appl. Microbiol.">
        <title>Lebetimonas natsushimae sp. nov., a novel strictly anaerobic, moderately thermophilic chemoautotroph isolated from a deep-sea hydrothermal vent polychaete nest in the Mid-Okinawa Trough.</title>
        <authorList>
            <person name="Nagata R."/>
            <person name="Takaki Y."/>
            <person name="Tame A."/>
            <person name="Nunoura T."/>
            <person name="Muto H."/>
            <person name="Mino S."/>
            <person name="Sawayama S."/>
            <person name="Takai K."/>
            <person name="Nakagawa S."/>
        </authorList>
    </citation>
    <scope>NUCLEOTIDE SEQUENCE [LARGE SCALE GENOMIC DNA]</scope>
    <source>
        <strain evidence="1 2">HS1857</strain>
    </source>
</reference>
<dbReference type="PANTHER" id="PTHR35271:SF1">
    <property type="entry name" value="ABC TRANSPORTER, SUBSTRATE-BINDING LIPOPROTEIN"/>
    <property type="match status" value="1"/>
</dbReference>
<evidence type="ECO:0000313" key="1">
    <source>
        <dbReference type="EMBL" id="GAX86952.1"/>
    </source>
</evidence>
<dbReference type="OrthoDB" id="5447247at2"/>
<gene>
    <name evidence="1" type="ORF">LNAT_P0247</name>
</gene>